<keyword evidence="4" id="KW-1185">Reference proteome</keyword>
<feature type="domain" description="Tyr recombinase" evidence="2">
    <location>
        <begin position="1"/>
        <end position="132"/>
    </location>
</feature>
<gene>
    <name evidence="3" type="ORF">P9H32_16485</name>
</gene>
<evidence type="ECO:0000313" key="3">
    <source>
        <dbReference type="EMBL" id="MDZ8120229.1"/>
    </source>
</evidence>
<evidence type="ECO:0000313" key="4">
    <source>
        <dbReference type="Proteomes" id="UP001290861"/>
    </source>
</evidence>
<dbReference type="Gene3D" id="1.10.443.10">
    <property type="entry name" value="Intergrase catalytic core"/>
    <property type="match status" value="1"/>
</dbReference>
<dbReference type="InterPro" id="IPR011010">
    <property type="entry name" value="DNA_brk_join_enz"/>
</dbReference>
<dbReference type="PROSITE" id="PS51898">
    <property type="entry name" value="TYR_RECOMBINASE"/>
    <property type="match status" value="1"/>
</dbReference>
<dbReference type="InterPro" id="IPR002104">
    <property type="entry name" value="Integrase_catalytic"/>
</dbReference>
<sequence>MTPVKTERKGKEVFIPLLPQLQAELDSIARYDDYVLPDLVASYNRDRSEVSRRMRKVFDAAGLAAHKDLNLTGQKAIVETGAHSLRHSFITIARLAGVPDTIIKQITAHQTIQMTDHYDQSFNEETVSKLADGLHMPELSGGGRIPVPAWVMEKLRAMNSDNWESIRCELVEGMTDHKKSQDHHLRRVR</sequence>
<reference evidence="3 4" key="1">
    <citation type="journal article" date="2024" name="Appl. Environ. Microbiol.">
        <title>Pontiella agarivorans sp. nov., a novel marine anaerobic bacterium capable of degrading macroalgal polysaccharides and fixing nitrogen.</title>
        <authorList>
            <person name="Liu N."/>
            <person name="Kivenson V."/>
            <person name="Peng X."/>
            <person name="Cui Z."/>
            <person name="Lankiewicz T.S."/>
            <person name="Gosselin K.M."/>
            <person name="English C.J."/>
            <person name="Blair E.M."/>
            <person name="O'Malley M.A."/>
            <person name="Valentine D.L."/>
        </authorList>
    </citation>
    <scope>NUCLEOTIDE SEQUENCE [LARGE SCALE GENOMIC DNA]</scope>
    <source>
        <strain evidence="3 4">NLcol2</strain>
    </source>
</reference>
<proteinExistence type="predicted"/>
<keyword evidence="1" id="KW-0233">DNA recombination</keyword>
<dbReference type="Proteomes" id="UP001290861">
    <property type="component" value="Unassembled WGS sequence"/>
</dbReference>
<evidence type="ECO:0000259" key="2">
    <source>
        <dbReference type="PROSITE" id="PS51898"/>
    </source>
</evidence>
<organism evidence="3 4">
    <name type="scientific">Pontiella agarivorans</name>
    <dbReference type="NCBI Taxonomy" id="3038953"/>
    <lineage>
        <taxon>Bacteria</taxon>
        <taxon>Pseudomonadati</taxon>
        <taxon>Kiritimatiellota</taxon>
        <taxon>Kiritimatiellia</taxon>
        <taxon>Kiritimatiellales</taxon>
        <taxon>Pontiellaceae</taxon>
        <taxon>Pontiella</taxon>
    </lineage>
</organism>
<protein>
    <submittedName>
        <fullName evidence="3">Tyrosine-type recombinase/integrase</fullName>
    </submittedName>
</protein>
<dbReference type="RefSeq" id="WP_322610003.1">
    <property type="nucleotide sequence ID" value="NZ_JARVCO010000012.1"/>
</dbReference>
<dbReference type="SUPFAM" id="SSF56349">
    <property type="entry name" value="DNA breaking-rejoining enzymes"/>
    <property type="match status" value="1"/>
</dbReference>
<dbReference type="InterPro" id="IPR013762">
    <property type="entry name" value="Integrase-like_cat_sf"/>
</dbReference>
<dbReference type="Pfam" id="PF00589">
    <property type="entry name" value="Phage_integrase"/>
    <property type="match status" value="1"/>
</dbReference>
<evidence type="ECO:0000256" key="1">
    <source>
        <dbReference type="ARBA" id="ARBA00023172"/>
    </source>
</evidence>
<dbReference type="EMBL" id="JARVCO010000012">
    <property type="protein sequence ID" value="MDZ8120229.1"/>
    <property type="molecule type" value="Genomic_DNA"/>
</dbReference>
<accession>A0ABU5N1E3</accession>
<name>A0ABU5N1E3_9BACT</name>
<comment type="caution">
    <text evidence="3">The sequence shown here is derived from an EMBL/GenBank/DDBJ whole genome shotgun (WGS) entry which is preliminary data.</text>
</comment>